<dbReference type="RefSeq" id="WP_190886743.1">
    <property type="nucleotide sequence ID" value="NZ_JACWZY010000006.1"/>
</dbReference>
<keyword evidence="2" id="KW-1185">Reference proteome</keyword>
<dbReference type="EMBL" id="JACWZY010000006">
    <property type="protein sequence ID" value="MBD2700884.1"/>
    <property type="molecule type" value="Genomic_DNA"/>
</dbReference>
<organism evidence="1 2">
    <name type="scientific">Spirosoma profusum</name>
    <dbReference type="NCBI Taxonomy" id="2771354"/>
    <lineage>
        <taxon>Bacteria</taxon>
        <taxon>Pseudomonadati</taxon>
        <taxon>Bacteroidota</taxon>
        <taxon>Cytophagia</taxon>
        <taxon>Cytophagales</taxon>
        <taxon>Cytophagaceae</taxon>
        <taxon>Spirosoma</taxon>
    </lineage>
</organism>
<dbReference type="Proteomes" id="UP000598820">
    <property type="component" value="Unassembled WGS sequence"/>
</dbReference>
<name>A0A926XVA0_9BACT</name>
<protein>
    <submittedName>
        <fullName evidence="1">Uncharacterized protein</fullName>
    </submittedName>
</protein>
<evidence type="ECO:0000313" key="2">
    <source>
        <dbReference type="Proteomes" id="UP000598820"/>
    </source>
</evidence>
<evidence type="ECO:0000313" key="1">
    <source>
        <dbReference type="EMBL" id="MBD2700884.1"/>
    </source>
</evidence>
<proteinExistence type="predicted"/>
<gene>
    <name evidence="1" type="ORF">IC229_09560</name>
</gene>
<reference evidence="1" key="1">
    <citation type="submission" date="2020-09" db="EMBL/GenBank/DDBJ databases">
        <authorList>
            <person name="Kim M.K."/>
        </authorList>
    </citation>
    <scope>NUCLEOTIDE SEQUENCE</scope>
    <source>
        <strain evidence="1">BT702</strain>
    </source>
</reference>
<comment type="caution">
    <text evidence="1">The sequence shown here is derived from an EMBL/GenBank/DDBJ whole genome shotgun (WGS) entry which is preliminary data.</text>
</comment>
<dbReference type="AlphaFoldDB" id="A0A926XVA0"/>
<sequence>MMKHYLLYILFGLVVLPACGQGLTDYYRLPDQSPQNNRLVARYGGPSIRNRWYVALDGFMRTDRAQIDNAENGLITSDLVGKPGLGVTLGWVYRERWALEAGYARMPIHTQVSINNTTPPLGFRNTDSRSSFVVRGKRLLLSTSKPWLRSGFWVSGGMWVVPGKDQPDNHYNVQGYRYQGRWEAMESFRMVTLTKTNPEMITMAELGAEYNVRLSNALDLGINVRKFWGLGNTSSTDVVYLANRTVTQQAQFQASGTGMSYGVTLRYNFSIKRSITNVLDVQGKKQRIL</sequence>
<accession>A0A926XVA0</accession>